<sequence>MAGRNLTMKALRSLSTSPWRAGALYSEHAANSAREVFTSKVPVNKKDGWMQVRSTIKNAAKVDEASTSTFRLDRSNYDMHASRLDKRTRSEAWSDARVR</sequence>
<reference evidence="1" key="1">
    <citation type="submission" date="2021-01" db="EMBL/GenBank/DDBJ databases">
        <authorList>
            <person name="Corre E."/>
            <person name="Pelletier E."/>
            <person name="Niang G."/>
            <person name="Scheremetjew M."/>
            <person name="Finn R."/>
            <person name="Kale V."/>
            <person name="Holt S."/>
            <person name="Cochrane G."/>
            <person name="Meng A."/>
            <person name="Brown T."/>
            <person name="Cohen L."/>
        </authorList>
    </citation>
    <scope>NUCLEOTIDE SEQUENCE</scope>
    <source>
        <strain evidence="1">UIO037</strain>
    </source>
</reference>
<accession>A0A6T8AU65</accession>
<dbReference type="EMBL" id="HBKO01027840">
    <property type="protein sequence ID" value="CAE2240009.1"/>
    <property type="molecule type" value="Transcribed_RNA"/>
</dbReference>
<organism evidence="1">
    <name type="scientific">Prymnesium polylepis</name>
    <dbReference type="NCBI Taxonomy" id="72548"/>
    <lineage>
        <taxon>Eukaryota</taxon>
        <taxon>Haptista</taxon>
        <taxon>Haptophyta</taxon>
        <taxon>Prymnesiophyceae</taxon>
        <taxon>Prymnesiales</taxon>
        <taxon>Prymnesiaceae</taxon>
        <taxon>Prymnesium</taxon>
    </lineage>
</organism>
<dbReference type="AlphaFoldDB" id="A0A6T8AU65"/>
<gene>
    <name evidence="1" type="ORF">CPOL0286_LOCUS12794</name>
</gene>
<name>A0A6T8AU65_9EUKA</name>
<proteinExistence type="predicted"/>
<evidence type="ECO:0000313" key="1">
    <source>
        <dbReference type="EMBL" id="CAE2240009.1"/>
    </source>
</evidence>
<protein>
    <submittedName>
        <fullName evidence="1">Uncharacterized protein</fullName>
    </submittedName>
</protein>